<dbReference type="Proteomes" id="UP000152762">
    <property type="component" value="Segment"/>
</dbReference>
<keyword evidence="5" id="KW-0234">DNA repair</keyword>
<evidence type="ECO:0000313" key="8">
    <source>
        <dbReference type="EMBL" id="AAX58080.2"/>
    </source>
</evidence>
<dbReference type="NCBIfam" id="NF003589">
    <property type="entry name" value="PRK05254.1-2"/>
    <property type="match status" value="1"/>
</dbReference>
<evidence type="ECO:0000259" key="7">
    <source>
        <dbReference type="SMART" id="SM00986"/>
    </source>
</evidence>
<protein>
    <submittedName>
        <fullName evidence="8">ORF46</fullName>
    </submittedName>
    <submittedName>
        <fullName evidence="9">Uracil-DNA glycosylase-like protein</fullName>
    </submittedName>
</protein>
<organism evidence="8 11">
    <name type="scientific">Ovine gammaherpesvirus 2</name>
    <dbReference type="NCBI Taxonomy" id="10398"/>
    <lineage>
        <taxon>Viruses</taxon>
        <taxon>Duplodnaviria</taxon>
        <taxon>Heunggongvirae</taxon>
        <taxon>Peploviricota</taxon>
        <taxon>Herviviricetes</taxon>
        <taxon>Herpesvirales</taxon>
        <taxon>Orthoherpesviridae</taxon>
        <taxon>Gammaherpesvirinae</taxon>
        <taxon>Macavirus</taxon>
        <taxon>Macavirus ovinegamma2</taxon>
    </lineage>
</organism>
<reference evidence="11" key="4">
    <citation type="journal article" date="2001" name="Virus Res.">
        <title>Detection and multigenic characterization of a novel gammaherpesvirus in goats.</title>
        <authorList>
            <person name="Chmielewicz B."/>
            <person name="Goltz M."/>
            <person name="Ehlers B."/>
        </authorList>
    </citation>
    <scope>NUCLEOTIDE SEQUENCE [LARGE SCALE GENOMIC DNA]</scope>
</reference>
<dbReference type="OrthoDB" id="11388at10239"/>
<reference evidence="11" key="6">
    <citation type="journal article" date="2002" name="J. Gen. Virol.">
        <title>Ovine herpesvirus 2 lytic cycle replication and capsid production.</title>
        <authorList>
            <person name="Rosbottom J."/>
            <person name="Dalziel R.G."/>
            <person name="Reid H.W."/>
            <person name="Stewart J.P."/>
        </authorList>
    </citation>
    <scope>NUCLEOTIDE SEQUENCE [LARGE SCALE GENOMIC DNA]</scope>
</reference>
<dbReference type="Gene3D" id="3.40.470.10">
    <property type="entry name" value="Uracil-DNA glycosylase-like domain"/>
    <property type="match status" value="1"/>
</dbReference>
<dbReference type="InterPro" id="IPR036895">
    <property type="entry name" value="Uracil-DNA_glycosylase-like_sf"/>
</dbReference>
<dbReference type="EMBL" id="AY839756">
    <property type="protein sequence ID" value="AAX58080.2"/>
    <property type="molecule type" value="Genomic_DNA"/>
</dbReference>
<evidence type="ECO:0000256" key="1">
    <source>
        <dbReference type="ARBA" id="ARBA00008184"/>
    </source>
</evidence>
<keyword evidence="11" id="KW-1185">Reference proteome</keyword>
<reference evidence="9 10" key="7">
    <citation type="journal article" date="2007" name="J. Gen. Virol.">
        <title>Comparison of ovine herpesvirus 2 genomes isolated from domestic sheep (Ovis aries) and a clinically affected cow (Bos bovis).</title>
        <authorList>
            <person name="Taus N.S."/>
            <person name="Herndon D.R."/>
            <person name="Traul D.L."/>
            <person name="Stewart J.P."/>
            <person name="Ackermann M."/>
            <person name="Li H."/>
            <person name="Knowles D.P."/>
            <person name="Lewis G.S."/>
            <person name="Brayton K.A."/>
        </authorList>
    </citation>
    <scope>NUCLEOTIDE SEQUENCE [LARGE SCALE GENOMIC DNA]</scope>
</reference>
<evidence type="ECO:0000256" key="3">
    <source>
        <dbReference type="ARBA" id="ARBA00022763"/>
    </source>
</evidence>
<dbReference type="PANTHER" id="PTHR11264">
    <property type="entry name" value="URACIL-DNA GLYCOSYLASE"/>
    <property type="match status" value="1"/>
</dbReference>
<evidence type="ECO:0000313" key="11">
    <source>
        <dbReference type="Proteomes" id="UP000153759"/>
    </source>
</evidence>
<dbReference type="InterPro" id="IPR005122">
    <property type="entry name" value="Uracil-DNA_glycosylase-like"/>
</dbReference>
<dbReference type="PROSITE" id="PS00130">
    <property type="entry name" value="U_DNA_GLYCOSYLASE"/>
    <property type="match status" value="1"/>
</dbReference>
<accession>A1BM34</accession>
<evidence type="ECO:0000256" key="4">
    <source>
        <dbReference type="ARBA" id="ARBA00022801"/>
    </source>
</evidence>
<proteinExistence type="inferred from homology"/>
<dbReference type="SUPFAM" id="SSF52141">
    <property type="entry name" value="Uracil-DNA glycosylase-like"/>
    <property type="match status" value="1"/>
</dbReference>
<dbReference type="RefSeq" id="YP_438168.2">
    <property type="nucleotide sequence ID" value="NC_007646.1"/>
</dbReference>
<dbReference type="InterPro" id="IPR002043">
    <property type="entry name" value="UDG_fam1"/>
</dbReference>
<evidence type="ECO:0000256" key="6">
    <source>
        <dbReference type="PROSITE-ProRule" id="PRU10072"/>
    </source>
</evidence>
<reference evidence="11" key="1">
    <citation type="journal article" date="1993" name="Arch. Virol.">
        <title>PCR detection of the sheep-associated agent of malignant catarrhal fever.</title>
        <authorList>
            <person name="Baxter S.I."/>
            <person name="Pow I."/>
            <person name="Bridgen A."/>
            <person name="Reid H.W."/>
        </authorList>
    </citation>
    <scope>NUCLEOTIDE SEQUENCE [LARGE SCALE GENOMIC DNA]</scope>
</reference>
<reference evidence="8" key="11">
    <citation type="submission" date="2010-03" db="EMBL/GenBank/DDBJ databases">
        <title>Primary structure of the Ovine herpesvirus 2 genome.</title>
        <authorList>
            <person name="Stewart J.P."/>
            <person name="Rosbottom J."/>
            <person name="Jayawardane G."/>
            <person name="Reid H."/>
            <person name="Ackermann M."/>
        </authorList>
    </citation>
    <scope>NUCLEOTIDE SEQUENCE</scope>
    <source>
        <strain evidence="8">BJ1035</strain>
    </source>
</reference>
<dbReference type="Proteomes" id="UP000153759">
    <property type="component" value="Segment"/>
</dbReference>
<keyword evidence="3" id="KW-0227">DNA damage</keyword>
<reference evidence="8 11" key="8">
    <citation type="journal article" date="2009" name="Vet. Microbiol.">
        <title>Ovine herpesvirus 2 structural proteins in epithelial cells and M-cells of the appendix in rabbits with malignant catarrhal fever.</title>
        <authorList>
            <person name="Meier-Trummer C.S."/>
            <person name="Tobler K."/>
            <person name="Hilbe M."/>
            <person name="Stewart J.P."/>
            <person name="Hart J."/>
            <person name="Campbell I."/>
            <person name="Haig D.M."/>
            <person name="Glauser D.L."/>
            <person name="Ehrensperger F."/>
            <person name="Ackermann M."/>
        </authorList>
    </citation>
    <scope>NUCLEOTIDE SEQUENCE [LARGE SCALE GENOMIC DNA]</scope>
    <source>
        <strain evidence="8">BJ1035</strain>
    </source>
</reference>
<evidence type="ECO:0000256" key="5">
    <source>
        <dbReference type="ARBA" id="ARBA00023204"/>
    </source>
</evidence>
<dbReference type="PANTHER" id="PTHR11264:SF0">
    <property type="entry name" value="URACIL-DNA GLYCOSYLASE"/>
    <property type="match status" value="1"/>
</dbReference>
<feature type="active site" description="Proton acceptor" evidence="6">
    <location>
        <position position="87"/>
    </location>
</feature>
<evidence type="ECO:0000313" key="9">
    <source>
        <dbReference type="EMBL" id="ABB22263.1"/>
    </source>
</evidence>
<dbReference type="EMBL" id="DQ198083">
    <property type="protein sequence ID" value="ABB22263.1"/>
    <property type="molecule type" value="Genomic_DNA"/>
</dbReference>
<dbReference type="GO" id="GO:0004844">
    <property type="term" value="F:uracil DNA N-glycosylase activity"/>
    <property type="evidence" value="ECO:0007669"/>
    <property type="project" value="InterPro"/>
</dbReference>
<dbReference type="NCBIfam" id="NF003592">
    <property type="entry name" value="PRK05254.1-5"/>
    <property type="match status" value="1"/>
</dbReference>
<dbReference type="Pfam" id="PF03167">
    <property type="entry name" value="UDG"/>
    <property type="match status" value="1"/>
</dbReference>
<keyword evidence="4" id="KW-0378">Hydrolase</keyword>
<reference evidence="11" key="5">
    <citation type="journal article" date="2002" name="J. Gen. Virol.">
        <title>Isolation and expression of three open reading frames from ovine herpesvirus-2.</title>
        <authorList>
            <person name="Coulter L.J."/>
            <person name="Reid H.W."/>
        </authorList>
    </citation>
    <scope>NUCLEOTIDE SEQUENCE [LARGE SCALE GENOMIC DNA]</scope>
</reference>
<dbReference type="NCBIfam" id="TIGR00628">
    <property type="entry name" value="ung"/>
    <property type="match status" value="1"/>
</dbReference>
<dbReference type="InterPro" id="IPR018085">
    <property type="entry name" value="Ura-DNA_Glyclase_AS"/>
</dbReference>
<feature type="domain" description="Uracil-DNA glycosylase-like" evidence="7">
    <location>
        <begin position="72"/>
        <end position="238"/>
    </location>
</feature>
<reference evidence="8" key="10">
    <citation type="submission" date="2010-03" db="EMBL/GenBank/DDBJ databases">
        <title>Ovine Herpesvirus 2 Lytic Cycle Replication and Particle Production.</title>
        <authorList>
            <person name="Stewart J.P."/>
            <person name="Rosbottom J."/>
        </authorList>
    </citation>
    <scope>NUCLEOTIDE SEQUENCE</scope>
    <source>
        <strain evidence="8">BJ1035</strain>
    </source>
</reference>
<reference evidence="8" key="9">
    <citation type="submission" date="2010-03" db="EMBL/GenBank/DDBJ databases">
        <title>Ovine herpesvirus 2 contains a functional spliced IL-10.</title>
        <authorList>
            <person name="Stewart J.P."/>
            <person name="Rosbottom J."/>
            <person name="Haig D.M."/>
            <person name="Ackermann M."/>
        </authorList>
    </citation>
    <scope>NUCLEOTIDE SEQUENCE</scope>
    <source>
        <strain evidence="8">BJ1035</strain>
    </source>
</reference>
<dbReference type="HAMAP" id="MF_00148">
    <property type="entry name" value="UDG"/>
    <property type="match status" value="1"/>
</dbReference>
<reference evidence="11" key="3">
    <citation type="journal article" date="2001" name="J. Gen. Virol.">
        <title>Ovine herpesvirus-2 glycoprotein B sequences from tissues of ruminant malignant catarrhal fever cases and healthy sheep are highly conserved.</title>
        <authorList>
            <person name="Dunowska M."/>
            <person name="Letchworth G.J."/>
            <person name="Collins J.K."/>
            <person name="DeMartini J.C."/>
        </authorList>
    </citation>
    <scope>NUCLEOTIDE SEQUENCE [LARGE SCALE GENOMIC DNA]</scope>
</reference>
<dbReference type="CDD" id="cd10027">
    <property type="entry name" value="UDG-F1-like"/>
    <property type="match status" value="1"/>
</dbReference>
<comment type="similarity">
    <text evidence="1">Belongs to the uracil-DNA glycosylase (UDG) superfamily. UNG family.</text>
</comment>
<keyword evidence="2" id="KW-1048">Host nucleus</keyword>
<sequence length="251" mass="28337">MEAWLKRHMWPSLQQHHSHPDRELLLSSEWLEFLDLSPFLRHKLHTLLSTVSDLRRTCTVYPPQDLIMAWSHLCSPQEVKVVIIGQDPYHGGQANGQAFSVNRGFPVPPSLRNIYTELRNCCPDFVPPAHGCLEQWGRQGVLLLNTVLTVEAKKPGSHNDLGWAWFTNLIISSISEKLNHCVFLLWGSKAISKGLMINKQKHLVLKAQHPSPLAAKNSYSSQSKFIGCGHFAAANKYLAQHGKVPVDWTLD</sequence>
<accession>Q2VSJ6</accession>
<evidence type="ECO:0000256" key="2">
    <source>
        <dbReference type="ARBA" id="ARBA00022562"/>
    </source>
</evidence>
<dbReference type="SMART" id="SM00987">
    <property type="entry name" value="UreE_C"/>
    <property type="match status" value="1"/>
</dbReference>
<dbReference type="SMART" id="SM00986">
    <property type="entry name" value="UDG"/>
    <property type="match status" value="1"/>
</dbReference>
<name>Q2VSJ6_9GAMA</name>
<dbReference type="GO" id="GO:0097510">
    <property type="term" value="P:base-excision repair, AP site formation via deaminated base removal"/>
    <property type="evidence" value="ECO:0007669"/>
    <property type="project" value="TreeGrafter"/>
</dbReference>
<evidence type="ECO:0000313" key="10">
    <source>
        <dbReference type="Proteomes" id="UP000152762"/>
    </source>
</evidence>
<reference evidence="11" key="2">
    <citation type="journal article" date="1998" name="J. Virol.">
        <title>Detection of a novel bovine lymphotropic herpesvirus.</title>
        <authorList>
            <person name="Rovnak J."/>
            <person name="Quackenbush S.L."/>
            <person name="Reyes R.A."/>
            <person name="Baines J.D."/>
            <person name="Parrish C.R."/>
            <person name="Casey J.W."/>
        </authorList>
    </citation>
    <scope>NUCLEOTIDE SEQUENCE [LARGE SCALE GENOMIC DNA]</scope>
</reference>
<gene>
    <name evidence="9" type="ORF">OvHV-2gp43</name>
</gene>
<dbReference type="KEGG" id="vg:26684021"/>